<proteinExistence type="predicted"/>
<keyword evidence="1" id="KW-0808">Transferase</keyword>
<dbReference type="PIRSF" id="PIRSF036625">
    <property type="entry name" value="GAF_ANTAR"/>
    <property type="match status" value="1"/>
</dbReference>
<keyword evidence="4" id="KW-0804">Transcription</keyword>
<protein>
    <submittedName>
        <fullName evidence="6">GAF and ANTAR domain-containing protein</fullName>
    </submittedName>
</protein>
<dbReference type="InterPro" id="IPR036388">
    <property type="entry name" value="WH-like_DNA-bd_sf"/>
</dbReference>
<name>A0AAU2VDA0_9ACTN</name>
<dbReference type="Pfam" id="PF03861">
    <property type="entry name" value="ANTAR"/>
    <property type="match status" value="1"/>
</dbReference>
<dbReference type="EMBL" id="CP108318">
    <property type="protein sequence ID" value="WTW65470.1"/>
    <property type="molecule type" value="Genomic_DNA"/>
</dbReference>
<dbReference type="SMART" id="SM01012">
    <property type="entry name" value="ANTAR"/>
    <property type="match status" value="1"/>
</dbReference>
<reference evidence="6" key="1">
    <citation type="submission" date="2022-10" db="EMBL/GenBank/DDBJ databases">
        <title>The complete genomes of actinobacterial strains from the NBC collection.</title>
        <authorList>
            <person name="Joergensen T.S."/>
            <person name="Alvarez Arevalo M."/>
            <person name="Sterndorff E.B."/>
            <person name="Faurdal D."/>
            <person name="Vuksanovic O."/>
            <person name="Mourched A.-S."/>
            <person name="Charusanti P."/>
            <person name="Shaw S."/>
            <person name="Blin K."/>
            <person name="Weber T."/>
        </authorList>
    </citation>
    <scope>NUCLEOTIDE SEQUENCE</scope>
    <source>
        <strain evidence="6">NBC_00003</strain>
    </source>
</reference>
<organism evidence="6">
    <name type="scientific">Streptomyces sp. NBC_00003</name>
    <dbReference type="NCBI Taxonomy" id="2903608"/>
    <lineage>
        <taxon>Bacteria</taxon>
        <taxon>Bacillati</taxon>
        <taxon>Actinomycetota</taxon>
        <taxon>Actinomycetes</taxon>
        <taxon>Kitasatosporales</taxon>
        <taxon>Streptomycetaceae</taxon>
        <taxon>Streptomyces</taxon>
    </lineage>
</organism>
<evidence type="ECO:0000256" key="2">
    <source>
        <dbReference type="ARBA" id="ARBA00022777"/>
    </source>
</evidence>
<sequence>MTLSVLADRTPCLLGARAAAVVFAPEQDGAVQVAGSDPEVYRLEHDAAGWREGPGHDCHRSHTLPGRTVLDGHPARQRWPHYAPRAVSLGYTSVVALPLREHTRSTGALVLLSDGQSPLPSDMLALGQSMADFTAVVLRRAREADDSRALTSHLERALATRIIIEQAKGILATRFSLPMDDAFGVLRKHARSHQRRVHDVAREIVEGRAIPGMTEPKP</sequence>
<dbReference type="AlphaFoldDB" id="A0AAU2VDA0"/>
<dbReference type="Pfam" id="PF01590">
    <property type="entry name" value="GAF"/>
    <property type="match status" value="1"/>
</dbReference>
<evidence type="ECO:0000259" key="5">
    <source>
        <dbReference type="PROSITE" id="PS50921"/>
    </source>
</evidence>
<dbReference type="InterPro" id="IPR005561">
    <property type="entry name" value="ANTAR"/>
</dbReference>
<dbReference type="InterPro" id="IPR029016">
    <property type="entry name" value="GAF-like_dom_sf"/>
</dbReference>
<accession>A0AAU2VDA0</accession>
<dbReference type="InterPro" id="IPR003018">
    <property type="entry name" value="GAF"/>
</dbReference>
<gene>
    <name evidence="6" type="ORF">OG549_35165</name>
</gene>
<evidence type="ECO:0000256" key="4">
    <source>
        <dbReference type="ARBA" id="ARBA00023163"/>
    </source>
</evidence>
<evidence type="ECO:0000256" key="3">
    <source>
        <dbReference type="ARBA" id="ARBA00023015"/>
    </source>
</evidence>
<dbReference type="Gene3D" id="1.10.10.10">
    <property type="entry name" value="Winged helix-like DNA-binding domain superfamily/Winged helix DNA-binding domain"/>
    <property type="match status" value="1"/>
</dbReference>
<dbReference type="InterPro" id="IPR012074">
    <property type="entry name" value="GAF_ANTAR"/>
</dbReference>
<dbReference type="GO" id="GO:0003723">
    <property type="term" value="F:RNA binding"/>
    <property type="evidence" value="ECO:0007669"/>
    <property type="project" value="InterPro"/>
</dbReference>
<keyword evidence="3" id="KW-0805">Transcription regulation</keyword>
<dbReference type="SUPFAM" id="SSF55781">
    <property type="entry name" value="GAF domain-like"/>
    <property type="match status" value="1"/>
</dbReference>
<dbReference type="SUPFAM" id="SSF52172">
    <property type="entry name" value="CheY-like"/>
    <property type="match status" value="1"/>
</dbReference>
<feature type="domain" description="ANTAR" evidence="5">
    <location>
        <begin position="144"/>
        <end position="205"/>
    </location>
</feature>
<evidence type="ECO:0000313" key="6">
    <source>
        <dbReference type="EMBL" id="WTW65470.1"/>
    </source>
</evidence>
<dbReference type="InterPro" id="IPR011006">
    <property type="entry name" value="CheY-like_superfamily"/>
</dbReference>
<dbReference type="Gene3D" id="3.30.450.40">
    <property type="match status" value="1"/>
</dbReference>
<dbReference type="PROSITE" id="PS50921">
    <property type="entry name" value="ANTAR"/>
    <property type="match status" value="1"/>
</dbReference>
<dbReference type="GO" id="GO:0016301">
    <property type="term" value="F:kinase activity"/>
    <property type="evidence" value="ECO:0007669"/>
    <property type="project" value="UniProtKB-KW"/>
</dbReference>
<evidence type="ECO:0000256" key="1">
    <source>
        <dbReference type="ARBA" id="ARBA00022679"/>
    </source>
</evidence>
<keyword evidence="2" id="KW-0418">Kinase</keyword>